<dbReference type="Proteomes" id="UP000004982">
    <property type="component" value="Unassembled WGS sequence"/>
</dbReference>
<sequence length="49" mass="5543">MKLRSSENADATALPFSFDKYSGLTKGILHFTAMHKQRSSEFSDDLHLL</sequence>
<evidence type="ECO:0000313" key="2">
    <source>
        <dbReference type="Proteomes" id="UP000004982"/>
    </source>
</evidence>
<reference evidence="1 2" key="1">
    <citation type="submission" date="2011-05" db="EMBL/GenBank/DDBJ databases">
        <authorList>
            <person name="Muzny D."/>
            <person name="Qin X."/>
            <person name="Deng J."/>
            <person name="Jiang H."/>
            <person name="Liu Y."/>
            <person name="Qu J."/>
            <person name="Song X.-Z."/>
            <person name="Zhang L."/>
            <person name="Thornton R."/>
            <person name="Coyle M."/>
            <person name="Francisco L."/>
            <person name="Jackson L."/>
            <person name="Javaid M."/>
            <person name="Korchina V."/>
            <person name="Kovar C."/>
            <person name="Mata R."/>
            <person name="Mathew T."/>
            <person name="Ngo R."/>
            <person name="Nguyen L."/>
            <person name="Nguyen N."/>
            <person name="Okwuonu G."/>
            <person name="Ongeri F."/>
            <person name="Pham C."/>
            <person name="Simmons D."/>
            <person name="Wilczek-Boney K."/>
            <person name="Hale W."/>
            <person name="Jakkamsetti A."/>
            <person name="Pham P."/>
            <person name="Ruth R."/>
            <person name="San Lucas F."/>
            <person name="Warren J."/>
            <person name="Zhang J."/>
            <person name="Zhao Z."/>
            <person name="Zhou C."/>
            <person name="Zhu D."/>
            <person name="Lee S."/>
            <person name="Bess C."/>
            <person name="Blankenburg K."/>
            <person name="Forbes L."/>
            <person name="Fu Q."/>
            <person name="Gubbala S."/>
            <person name="Hirani K."/>
            <person name="Jayaseelan J.C."/>
            <person name="Lara F."/>
            <person name="Munidasa M."/>
            <person name="Palculict T."/>
            <person name="Patil S."/>
            <person name="Pu L.-L."/>
            <person name="Saada N."/>
            <person name="Tang L."/>
            <person name="Weissenberger G."/>
            <person name="Zhu Y."/>
            <person name="Hemphill L."/>
            <person name="Shang Y."/>
            <person name="Youmans B."/>
            <person name="Ayvaz T."/>
            <person name="Ross M."/>
            <person name="Santibanez J."/>
            <person name="Aqrawi P."/>
            <person name="Gross S."/>
            <person name="Joshi V."/>
            <person name="Fowler G."/>
            <person name="Nazareth L."/>
            <person name="Reid J."/>
            <person name="Worley K."/>
            <person name="Petrosino J."/>
            <person name="Highlander S."/>
            <person name="Gibbs R."/>
        </authorList>
    </citation>
    <scope>NUCLEOTIDE SEQUENCE [LARGE SCALE GENOMIC DNA]</scope>
    <source>
        <strain evidence="1 2">ATCC 33926</strain>
    </source>
</reference>
<evidence type="ECO:0000313" key="1">
    <source>
        <dbReference type="EMBL" id="EGQ76965.1"/>
    </source>
</evidence>
<proteinExistence type="predicted"/>
<protein>
    <submittedName>
        <fullName evidence="1">Uncharacterized protein</fullName>
    </submittedName>
</protein>
<organism evidence="1 2">
    <name type="scientific">Neisseria macacae ATCC 33926</name>
    <dbReference type="NCBI Taxonomy" id="997348"/>
    <lineage>
        <taxon>Bacteria</taxon>
        <taxon>Pseudomonadati</taxon>
        <taxon>Pseudomonadota</taxon>
        <taxon>Betaproteobacteria</taxon>
        <taxon>Neisseriales</taxon>
        <taxon>Neisseriaceae</taxon>
        <taxon>Neisseria</taxon>
    </lineage>
</organism>
<gene>
    <name evidence="1" type="ORF">HMPREF9418_1393</name>
</gene>
<dbReference type="EMBL" id="AFQE01000066">
    <property type="protein sequence ID" value="EGQ76965.1"/>
    <property type="molecule type" value="Genomic_DNA"/>
</dbReference>
<accession>A0AA36XLC3</accession>
<comment type="caution">
    <text evidence="1">The sequence shown here is derived from an EMBL/GenBank/DDBJ whole genome shotgun (WGS) entry which is preliminary data.</text>
</comment>
<dbReference type="AlphaFoldDB" id="A0AA36XLC3"/>
<name>A0AA36XLC3_9NEIS</name>